<dbReference type="EMBL" id="JAGSPN010000492">
    <property type="protein sequence ID" value="MBR7784688.1"/>
    <property type="molecule type" value="Genomic_DNA"/>
</dbReference>
<sequence length="103" mass="11562">FIESNRERLSSDYVGIAFKAESNKLVSPVFVEDVLVAISSGSMFFLENLKLIGWHNQTYFVDGVDYECCLRARQYGLKIGKCGDTPGFDHVSEQPDKVFAIFG</sequence>
<keyword evidence="2" id="KW-1185">Reference proteome</keyword>
<evidence type="ECO:0000313" key="2">
    <source>
        <dbReference type="Proteomes" id="UP000680067"/>
    </source>
</evidence>
<organism evidence="1 2">
    <name type="scientific">Undibacterium luofuense</name>
    <dbReference type="NCBI Taxonomy" id="2828733"/>
    <lineage>
        <taxon>Bacteria</taxon>
        <taxon>Pseudomonadati</taxon>
        <taxon>Pseudomonadota</taxon>
        <taxon>Betaproteobacteria</taxon>
        <taxon>Burkholderiales</taxon>
        <taxon>Oxalobacteraceae</taxon>
        <taxon>Undibacterium</taxon>
    </lineage>
</organism>
<comment type="caution">
    <text evidence="1">The sequence shown here is derived from an EMBL/GenBank/DDBJ whole genome shotgun (WGS) entry which is preliminary data.</text>
</comment>
<proteinExistence type="predicted"/>
<gene>
    <name evidence="1" type="ORF">KDM89_21375</name>
</gene>
<dbReference type="AlphaFoldDB" id="A0A941IAF6"/>
<accession>A0A941IAF6</accession>
<name>A0A941IAF6_9BURK</name>
<evidence type="ECO:0000313" key="1">
    <source>
        <dbReference type="EMBL" id="MBR7784688.1"/>
    </source>
</evidence>
<protein>
    <submittedName>
        <fullName evidence="1">Uncharacterized protein</fullName>
    </submittedName>
</protein>
<feature type="non-terminal residue" evidence="1">
    <location>
        <position position="103"/>
    </location>
</feature>
<feature type="non-terminal residue" evidence="1">
    <location>
        <position position="1"/>
    </location>
</feature>
<reference evidence="1" key="1">
    <citation type="submission" date="2021-04" db="EMBL/GenBank/DDBJ databases">
        <title>novel species isolated from subtropical streams in China.</title>
        <authorList>
            <person name="Lu H."/>
        </authorList>
    </citation>
    <scope>NUCLEOTIDE SEQUENCE</scope>
    <source>
        <strain evidence="1">LFS511W</strain>
    </source>
</reference>
<dbReference type="Proteomes" id="UP000680067">
    <property type="component" value="Unassembled WGS sequence"/>
</dbReference>